<dbReference type="EMBL" id="BAAABX010000091">
    <property type="protein sequence ID" value="GAA0438121.1"/>
    <property type="molecule type" value="Genomic_DNA"/>
</dbReference>
<evidence type="ECO:0000313" key="3">
    <source>
        <dbReference type="Proteomes" id="UP001500879"/>
    </source>
</evidence>
<gene>
    <name evidence="2" type="ORF">GCM10010357_69400</name>
</gene>
<dbReference type="Proteomes" id="UP001500879">
    <property type="component" value="Unassembled WGS sequence"/>
</dbReference>
<keyword evidence="3" id="KW-1185">Reference proteome</keyword>
<accession>A0ABP3J460</accession>
<protein>
    <submittedName>
        <fullName evidence="2">Uncharacterized protein</fullName>
    </submittedName>
</protein>
<feature type="region of interest" description="Disordered" evidence="1">
    <location>
        <begin position="69"/>
        <end position="93"/>
    </location>
</feature>
<name>A0ABP3J460_9ACTN</name>
<organism evidence="2 3">
    <name type="scientific">Streptomyces luteireticuli</name>
    <dbReference type="NCBI Taxonomy" id="173858"/>
    <lineage>
        <taxon>Bacteria</taxon>
        <taxon>Bacillati</taxon>
        <taxon>Actinomycetota</taxon>
        <taxon>Actinomycetes</taxon>
        <taxon>Kitasatosporales</taxon>
        <taxon>Streptomycetaceae</taxon>
        <taxon>Streptomyces</taxon>
    </lineage>
</organism>
<proteinExistence type="predicted"/>
<evidence type="ECO:0000313" key="2">
    <source>
        <dbReference type="EMBL" id="GAA0438121.1"/>
    </source>
</evidence>
<sequence>MAGEEDADGDVRGGKADGPVVVRKGGGAREAREMRRVGAGSAVRKGERQCRYGGSGDRRLALTAGRWPNWGAASTRSSSLMSPATWGMACDKS</sequence>
<feature type="compositionally biased region" description="Polar residues" evidence="1">
    <location>
        <begin position="72"/>
        <end position="82"/>
    </location>
</feature>
<reference evidence="3" key="1">
    <citation type="journal article" date="2019" name="Int. J. Syst. Evol. Microbiol.">
        <title>The Global Catalogue of Microorganisms (GCM) 10K type strain sequencing project: providing services to taxonomists for standard genome sequencing and annotation.</title>
        <authorList>
            <consortium name="The Broad Institute Genomics Platform"/>
            <consortium name="The Broad Institute Genome Sequencing Center for Infectious Disease"/>
            <person name="Wu L."/>
            <person name="Ma J."/>
        </authorList>
    </citation>
    <scope>NUCLEOTIDE SEQUENCE [LARGE SCALE GENOMIC DNA]</scope>
    <source>
        <strain evidence="3">JCM 4788</strain>
    </source>
</reference>
<comment type="caution">
    <text evidence="2">The sequence shown here is derived from an EMBL/GenBank/DDBJ whole genome shotgun (WGS) entry which is preliminary data.</text>
</comment>
<feature type="compositionally biased region" description="Basic and acidic residues" evidence="1">
    <location>
        <begin position="44"/>
        <end position="55"/>
    </location>
</feature>
<feature type="compositionally biased region" description="Basic and acidic residues" evidence="1">
    <location>
        <begin position="27"/>
        <end position="36"/>
    </location>
</feature>
<evidence type="ECO:0000256" key="1">
    <source>
        <dbReference type="SAM" id="MobiDB-lite"/>
    </source>
</evidence>
<feature type="region of interest" description="Disordered" evidence="1">
    <location>
        <begin position="1"/>
        <end position="55"/>
    </location>
</feature>